<evidence type="ECO:0000259" key="4">
    <source>
        <dbReference type="PROSITE" id="PS01124"/>
    </source>
</evidence>
<accession>K2MQS3</accession>
<keyword evidence="1" id="KW-0805">Transcription regulation</keyword>
<dbReference type="EMBL" id="AMRM01000006">
    <property type="protein sequence ID" value="EKF19657.1"/>
    <property type="molecule type" value="Genomic_DNA"/>
</dbReference>
<dbReference type="PATRIC" id="fig|391937.3.peg.1476"/>
<dbReference type="GO" id="GO:0003700">
    <property type="term" value="F:DNA-binding transcription factor activity"/>
    <property type="evidence" value="ECO:0007669"/>
    <property type="project" value="InterPro"/>
</dbReference>
<dbReference type="Gene3D" id="1.10.10.60">
    <property type="entry name" value="Homeodomain-like"/>
    <property type="match status" value="1"/>
</dbReference>
<dbReference type="eggNOG" id="COG2207">
    <property type="taxonomic scope" value="Bacteria"/>
</dbReference>
<comment type="caution">
    <text evidence="5">The sequence shown here is derived from an EMBL/GenBank/DDBJ whole genome shotgun (WGS) entry which is preliminary data.</text>
</comment>
<proteinExistence type="predicted"/>
<evidence type="ECO:0000256" key="3">
    <source>
        <dbReference type="ARBA" id="ARBA00023163"/>
    </source>
</evidence>
<dbReference type="PANTHER" id="PTHR46796">
    <property type="entry name" value="HTH-TYPE TRANSCRIPTIONAL ACTIVATOR RHAS-RELATED"/>
    <property type="match status" value="1"/>
</dbReference>
<dbReference type="Pfam" id="PF12833">
    <property type="entry name" value="HTH_18"/>
    <property type="match status" value="1"/>
</dbReference>
<sequence length="264" mass="29307">MPDGFLMSRRASRPAYRHAVEDFIAYKEARAGHFRQREAASLVVPLIISFGAPFNIALGRAPGPDERFETFVAGLFAGPVVIDSFGASACIQVNFTPQGARQFFGLPMHALTGEMVPLDAVLGASAGRLRQLLGEESDWLRRLDLVEALVYRRLDRHAVPTPAIRQAFRRLTVAEGAVRIADLADDLGWSRKHLAHRFREEIGLGPKTIARMMRFQRVLRLARTGAAQWADIAAQCAYADQAHLAREFAEFAGETPSEWKARLV</sequence>
<feature type="domain" description="HTH araC/xylS-type" evidence="4">
    <location>
        <begin position="173"/>
        <end position="262"/>
    </location>
</feature>
<organism evidence="5 6">
    <name type="scientific">Nitratireductor pacificus pht-3B</name>
    <dbReference type="NCBI Taxonomy" id="391937"/>
    <lineage>
        <taxon>Bacteria</taxon>
        <taxon>Pseudomonadati</taxon>
        <taxon>Pseudomonadota</taxon>
        <taxon>Alphaproteobacteria</taxon>
        <taxon>Hyphomicrobiales</taxon>
        <taxon>Phyllobacteriaceae</taxon>
        <taxon>Nitratireductor</taxon>
    </lineage>
</organism>
<keyword evidence="2" id="KW-0238">DNA-binding</keyword>
<dbReference type="STRING" id="391937.NA2_07182"/>
<protein>
    <submittedName>
        <fullName evidence="5">Transcriptional regulator</fullName>
    </submittedName>
</protein>
<dbReference type="Proteomes" id="UP000006786">
    <property type="component" value="Unassembled WGS sequence"/>
</dbReference>
<gene>
    <name evidence="5" type="ORF">NA2_07182</name>
</gene>
<reference evidence="5 6" key="1">
    <citation type="journal article" date="2012" name="J. Bacteriol.">
        <title>Genome Sequence of Nitratireductor pacificus Type Strain pht-3B.</title>
        <authorList>
            <person name="Lai Q."/>
            <person name="Li G."/>
            <person name="Shao Z."/>
        </authorList>
    </citation>
    <scope>NUCLEOTIDE SEQUENCE [LARGE SCALE GENOMIC DNA]</scope>
    <source>
        <strain evidence="6">pht-3B</strain>
    </source>
</reference>
<dbReference type="InterPro" id="IPR046532">
    <property type="entry name" value="DUF6597"/>
</dbReference>
<evidence type="ECO:0000313" key="5">
    <source>
        <dbReference type="EMBL" id="EKF19657.1"/>
    </source>
</evidence>
<dbReference type="SUPFAM" id="SSF46689">
    <property type="entry name" value="Homeodomain-like"/>
    <property type="match status" value="1"/>
</dbReference>
<dbReference type="InterPro" id="IPR009057">
    <property type="entry name" value="Homeodomain-like_sf"/>
</dbReference>
<name>K2MQS3_9HYPH</name>
<dbReference type="InterPro" id="IPR018060">
    <property type="entry name" value="HTH_AraC"/>
</dbReference>
<evidence type="ECO:0000313" key="6">
    <source>
        <dbReference type="Proteomes" id="UP000006786"/>
    </source>
</evidence>
<keyword evidence="3" id="KW-0804">Transcription</keyword>
<dbReference type="SMART" id="SM00342">
    <property type="entry name" value="HTH_ARAC"/>
    <property type="match status" value="1"/>
</dbReference>
<dbReference type="GO" id="GO:0043565">
    <property type="term" value="F:sequence-specific DNA binding"/>
    <property type="evidence" value="ECO:0007669"/>
    <property type="project" value="InterPro"/>
</dbReference>
<keyword evidence="6" id="KW-1185">Reference proteome</keyword>
<evidence type="ECO:0000256" key="1">
    <source>
        <dbReference type="ARBA" id="ARBA00023015"/>
    </source>
</evidence>
<dbReference type="Pfam" id="PF20240">
    <property type="entry name" value="DUF6597"/>
    <property type="match status" value="1"/>
</dbReference>
<dbReference type="PANTHER" id="PTHR46796:SF15">
    <property type="entry name" value="BLL1074 PROTEIN"/>
    <property type="match status" value="1"/>
</dbReference>
<dbReference type="InterPro" id="IPR050204">
    <property type="entry name" value="AraC_XylS_family_regulators"/>
</dbReference>
<evidence type="ECO:0000256" key="2">
    <source>
        <dbReference type="ARBA" id="ARBA00023125"/>
    </source>
</evidence>
<dbReference type="AlphaFoldDB" id="K2MQS3"/>
<dbReference type="PROSITE" id="PS01124">
    <property type="entry name" value="HTH_ARAC_FAMILY_2"/>
    <property type="match status" value="1"/>
</dbReference>